<keyword evidence="2" id="KW-1185">Reference proteome</keyword>
<protein>
    <submittedName>
        <fullName evidence="1">Uncharacterized protein</fullName>
    </submittedName>
</protein>
<dbReference type="EMBL" id="ML178827">
    <property type="protein sequence ID" value="TFL00738.1"/>
    <property type="molecule type" value="Genomic_DNA"/>
</dbReference>
<organism evidence="1 2">
    <name type="scientific">Pterulicium gracile</name>
    <dbReference type="NCBI Taxonomy" id="1884261"/>
    <lineage>
        <taxon>Eukaryota</taxon>
        <taxon>Fungi</taxon>
        <taxon>Dikarya</taxon>
        <taxon>Basidiomycota</taxon>
        <taxon>Agaricomycotina</taxon>
        <taxon>Agaricomycetes</taxon>
        <taxon>Agaricomycetidae</taxon>
        <taxon>Agaricales</taxon>
        <taxon>Pleurotineae</taxon>
        <taxon>Pterulaceae</taxon>
        <taxon>Pterulicium</taxon>
    </lineage>
</organism>
<evidence type="ECO:0000313" key="1">
    <source>
        <dbReference type="EMBL" id="TFL00738.1"/>
    </source>
</evidence>
<name>A0A5C3QHI9_9AGAR</name>
<dbReference type="AlphaFoldDB" id="A0A5C3QHI9"/>
<accession>A0A5C3QHI9</accession>
<sequence>MPLFQFLVVTNKPHSPAYELALQVLPLEMPQKAMYPEVYHRLLAHGLKFDQQSGQAPPTAANIDLASIRPPTLDQTKLIILKNPGNVALPAYEADNDNSLRRIFAKATSFAWMSNSELAKAARHKLCFFPARNVKQGLSGVAILTSVQMDWFPILRWVKGFKTHVLTRREAKNFSPKDALANPVLELASAKPDFLKESTEISGAMPRSTCCNDGPANVRSISNLKEYDDTLSDVELAVFESCWNMATLVFHIESTSSKSMTPKGVIPKGTSSPLKTVVLLGGLCPVFAPDRMSPGERQHQWSLSSDQSVVGRSFKVVSDLSGTKSAEPASGPQFSYATYSPRNDSTAYLHGFPFIRCEVDSSVQDQDMLRLWYFCESDIEWLDEFLDQSIPVIYTVGIFLRKNYEVLVRIYWHNREKPNHEVVFGVRKLVPHYHDQKLDLRVDSNASTQGMQWVVRKLMGDLSHWGNTLQMTPGLADLDLARAAQASDARHAYVDKVLSTVRTVEEGSGDDETSVKQDSKGKMMSLTAHDRHTSMPAITKISERIESLGRRNDRVWLGSKGAHAHVYSRGQLAPHAGASTFLDTSSAGPLPLLSSNALLYPVRQPFVALPDLPVNIHAMRIS</sequence>
<gene>
    <name evidence="1" type="ORF">BDV98DRAFT_620870</name>
</gene>
<evidence type="ECO:0000313" key="2">
    <source>
        <dbReference type="Proteomes" id="UP000305067"/>
    </source>
</evidence>
<dbReference type="Proteomes" id="UP000305067">
    <property type="component" value="Unassembled WGS sequence"/>
</dbReference>
<proteinExistence type="predicted"/>
<reference evidence="1 2" key="1">
    <citation type="journal article" date="2019" name="Nat. Ecol. Evol.">
        <title>Megaphylogeny resolves global patterns of mushroom evolution.</title>
        <authorList>
            <person name="Varga T."/>
            <person name="Krizsan K."/>
            <person name="Foldi C."/>
            <person name="Dima B."/>
            <person name="Sanchez-Garcia M."/>
            <person name="Sanchez-Ramirez S."/>
            <person name="Szollosi G.J."/>
            <person name="Szarkandi J.G."/>
            <person name="Papp V."/>
            <person name="Albert L."/>
            <person name="Andreopoulos W."/>
            <person name="Angelini C."/>
            <person name="Antonin V."/>
            <person name="Barry K.W."/>
            <person name="Bougher N.L."/>
            <person name="Buchanan P."/>
            <person name="Buyck B."/>
            <person name="Bense V."/>
            <person name="Catcheside P."/>
            <person name="Chovatia M."/>
            <person name="Cooper J."/>
            <person name="Damon W."/>
            <person name="Desjardin D."/>
            <person name="Finy P."/>
            <person name="Geml J."/>
            <person name="Haridas S."/>
            <person name="Hughes K."/>
            <person name="Justo A."/>
            <person name="Karasinski D."/>
            <person name="Kautmanova I."/>
            <person name="Kiss B."/>
            <person name="Kocsube S."/>
            <person name="Kotiranta H."/>
            <person name="LaButti K.M."/>
            <person name="Lechner B.E."/>
            <person name="Liimatainen K."/>
            <person name="Lipzen A."/>
            <person name="Lukacs Z."/>
            <person name="Mihaltcheva S."/>
            <person name="Morgado L.N."/>
            <person name="Niskanen T."/>
            <person name="Noordeloos M.E."/>
            <person name="Ohm R.A."/>
            <person name="Ortiz-Santana B."/>
            <person name="Ovrebo C."/>
            <person name="Racz N."/>
            <person name="Riley R."/>
            <person name="Savchenko A."/>
            <person name="Shiryaev A."/>
            <person name="Soop K."/>
            <person name="Spirin V."/>
            <person name="Szebenyi C."/>
            <person name="Tomsovsky M."/>
            <person name="Tulloss R.E."/>
            <person name="Uehling J."/>
            <person name="Grigoriev I.V."/>
            <person name="Vagvolgyi C."/>
            <person name="Papp T."/>
            <person name="Martin F.M."/>
            <person name="Miettinen O."/>
            <person name="Hibbett D.S."/>
            <person name="Nagy L.G."/>
        </authorList>
    </citation>
    <scope>NUCLEOTIDE SEQUENCE [LARGE SCALE GENOMIC DNA]</scope>
    <source>
        <strain evidence="1 2">CBS 309.79</strain>
    </source>
</reference>